<gene>
    <name evidence="1" type="ORF">UU23_C0001G0110</name>
</gene>
<accession>A0A0G0TU37</accession>
<protein>
    <recommendedName>
        <fullName evidence="3">DUF2283 domain-containing protein</fullName>
    </recommendedName>
</protein>
<reference evidence="1 2" key="1">
    <citation type="journal article" date="2015" name="Nature">
        <title>rRNA introns, odd ribosomes, and small enigmatic genomes across a large radiation of phyla.</title>
        <authorList>
            <person name="Brown C.T."/>
            <person name="Hug L.A."/>
            <person name="Thomas B.C."/>
            <person name="Sharon I."/>
            <person name="Castelle C.J."/>
            <person name="Singh A."/>
            <person name="Wilkins M.J."/>
            <person name="Williams K.H."/>
            <person name="Banfield J.F."/>
        </authorList>
    </citation>
    <scope>NUCLEOTIDE SEQUENCE [LARGE SCALE GENOMIC DNA]</scope>
</reference>
<organism evidence="1 2">
    <name type="scientific">Candidatus Curtissbacteria bacterium GW2011_GWA1_40_9</name>
    <dbReference type="NCBI Taxonomy" id="1618408"/>
    <lineage>
        <taxon>Bacteria</taxon>
        <taxon>Candidatus Curtissiibacteriota</taxon>
    </lineage>
</organism>
<dbReference type="Pfam" id="PF10049">
    <property type="entry name" value="DUF2283"/>
    <property type="match status" value="1"/>
</dbReference>
<evidence type="ECO:0000313" key="2">
    <source>
        <dbReference type="Proteomes" id="UP000034292"/>
    </source>
</evidence>
<sequence length="71" mass="7980">MSKIKIYYDAKGRTLNVWFDDPKKEAITEEVGDGTVVSKDKLGKVIGFEKLYVDLPKTTDLKSLPIEFSVA</sequence>
<dbReference type="InterPro" id="IPR019270">
    <property type="entry name" value="DUF2283"/>
</dbReference>
<proteinExistence type="predicted"/>
<dbReference type="EMBL" id="LBZV01000001">
    <property type="protein sequence ID" value="KKR78346.1"/>
    <property type="molecule type" value="Genomic_DNA"/>
</dbReference>
<name>A0A0G0TU37_9BACT</name>
<evidence type="ECO:0008006" key="3">
    <source>
        <dbReference type="Google" id="ProtNLM"/>
    </source>
</evidence>
<dbReference type="Proteomes" id="UP000034292">
    <property type="component" value="Unassembled WGS sequence"/>
</dbReference>
<dbReference type="AlphaFoldDB" id="A0A0G0TU37"/>
<comment type="caution">
    <text evidence="1">The sequence shown here is derived from an EMBL/GenBank/DDBJ whole genome shotgun (WGS) entry which is preliminary data.</text>
</comment>
<evidence type="ECO:0000313" key="1">
    <source>
        <dbReference type="EMBL" id="KKR78346.1"/>
    </source>
</evidence>